<evidence type="ECO:0000256" key="2">
    <source>
        <dbReference type="ARBA" id="ARBA00022525"/>
    </source>
</evidence>
<keyword evidence="7" id="KW-0282">Flagellum</keyword>
<keyword evidence="7" id="KW-0966">Cell projection</keyword>
<evidence type="ECO:0000259" key="5">
    <source>
        <dbReference type="Pfam" id="PF00669"/>
    </source>
</evidence>
<keyword evidence="7" id="KW-0969">Cilium</keyword>
<comment type="caution">
    <text evidence="7">The sequence shown here is derived from an EMBL/GenBank/DDBJ whole genome shotgun (WGS) entry which is preliminary data.</text>
</comment>
<accession>A0A839H7Z1</accession>
<name>A0A839H7Z1_9GAMM</name>
<comment type="subcellular location">
    <subcellularLocation>
        <location evidence="4">Secreted</location>
    </subcellularLocation>
    <subcellularLocation>
        <location evidence="4">Bacterial flagellum</location>
    </subcellularLocation>
</comment>
<feature type="domain" description="Flagellin N-terminal" evidence="5">
    <location>
        <begin position="3"/>
        <end position="139"/>
    </location>
</feature>
<dbReference type="PANTHER" id="PTHR42792">
    <property type="entry name" value="FLAGELLIN"/>
    <property type="match status" value="1"/>
</dbReference>
<reference evidence="7 8" key="1">
    <citation type="journal article" date="2020" name="Arch. Microbiol.">
        <title>The genome sequence of the giant phototrophic gammaproteobacterium Thiospirillum jenense gives insight into its physiological properties and phylogenetic relationships.</title>
        <authorList>
            <person name="Imhoff J.F."/>
            <person name="Meyer T.E."/>
            <person name="Kyndt J.A."/>
        </authorList>
    </citation>
    <scope>NUCLEOTIDE SEQUENCE [LARGE SCALE GENOMIC DNA]</scope>
    <source>
        <strain evidence="7 8">DSM 216</strain>
    </source>
</reference>
<dbReference type="InterPro" id="IPR001492">
    <property type="entry name" value="Flagellin"/>
</dbReference>
<evidence type="ECO:0000313" key="7">
    <source>
        <dbReference type="EMBL" id="MBB1125623.1"/>
    </source>
</evidence>
<dbReference type="Gene3D" id="6.10.10.10">
    <property type="entry name" value="Flagellar export chaperone, C-terminal domain"/>
    <property type="match status" value="1"/>
</dbReference>
<proteinExistence type="inferred from homology"/>
<keyword evidence="2 4" id="KW-0964">Secreted</keyword>
<gene>
    <name evidence="7" type="ORF">HUK38_05165</name>
</gene>
<dbReference type="RefSeq" id="WP_182583154.1">
    <property type="nucleotide sequence ID" value="NZ_JABVCQ010000008.1"/>
</dbReference>
<protein>
    <recommendedName>
        <fullName evidence="4">Flagellin</fullName>
    </recommendedName>
</protein>
<evidence type="ECO:0000259" key="6">
    <source>
        <dbReference type="Pfam" id="PF00700"/>
    </source>
</evidence>
<comment type="function">
    <text evidence="4">Flagellin is the subunit protein which polymerizes to form the filaments of bacterial flagella.</text>
</comment>
<dbReference type="Proteomes" id="UP000548632">
    <property type="component" value="Unassembled WGS sequence"/>
</dbReference>
<evidence type="ECO:0000256" key="3">
    <source>
        <dbReference type="ARBA" id="ARBA00023143"/>
    </source>
</evidence>
<sequence length="541" mass="57487">MKINTNMASLFAYRSLAGQEHHLQKITQRLASGVRINNAVDDAAGLGITERMTAHIRGLNQSHRNVNDGVSLLQTADSALGSVGDALQRIREIAVQAANDTYSTTDRSSMQSEVSQLMLEINRVAIDTQFNGKSLMDGTGSLMGGSENEQFVISGLRGSWLRESESRIAEYYGLEGKGSDFKIILEEDAPGGTIASITPLANGTKEMRVDMLDFTAPDGLGGFSADRVIAHEMVHTVMVDNMNLFAMPWWFIEGTAEFIHGADERVEADFTTAAALVAAVPTVQPTTSFEYSSAYVAVRFLNEQMSGGIKSIMAELGTGATFDQALAATTGFADDAAFRAAYTGATGQSYVQGLWDGGYFSNEDTGAIGGADADGGEVLTGASVIPDTGGYTYDPLSNYAEIWPGGFDRSASANTFALQIGENSGDSLAVSIGATTINALGLAGIDVSTAPQTVIGKVDLAIDYLNEQRGRVGASINRLDHTINSIAHNIETTSAARSRILDTDFARETGELTRQQILQQSSQTILAQANKLPQQVLSLLG</sequence>
<evidence type="ECO:0000313" key="8">
    <source>
        <dbReference type="Proteomes" id="UP000548632"/>
    </source>
</evidence>
<evidence type="ECO:0000256" key="1">
    <source>
        <dbReference type="ARBA" id="ARBA00005709"/>
    </source>
</evidence>
<feature type="domain" description="Flagellin C-terminal" evidence="6">
    <location>
        <begin position="456"/>
        <end position="540"/>
    </location>
</feature>
<dbReference type="Gene3D" id="1.20.1330.10">
    <property type="entry name" value="f41 fragment of flagellin, N-terminal domain"/>
    <property type="match status" value="2"/>
</dbReference>
<dbReference type="SUPFAM" id="SSF64518">
    <property type="entry name" value="Phase 1 flagellin"/>
    <property type="match status" value="1"/>
</dbReference>
<organism evidence="7 8">
    <name type="scientific">Thiospirillum jenense</name>
    <dbReference type="NCBI Taxonomy" id="1653858"/>
    <lineage>
        <taxon>Bacteria</taxon>
        <taxon>Pseudomonadati</taxon>
        <taxon>Pseudomonadota</taxon>
        <taxon>Gammaproteobacteria</taxon>
        <taxon>Chromatiales</taxon>
        <taxon>Chromatiaceae</taxon>
        <taxon>Thiospirillum</taxon>
    </lineage>
</organism>
<keyword evidence="8" id="KW-1185">Reference proteome</keyword>
<dbReference type="GO" id="GO:0009288">
    <property type="term" value="C:bacterial-type flagellum"/>
    <property type="evidence" value="ECO:0007669"/>
    <property type="project" value="UniProtKB-SubCell"/>
</dbReference>
<dbReference type="PANTHER" id="PTHR42792:SF2">
    <property type="entry name" value="FLAGELLIN"/>
    <property type="match status" value="1"/>
</dbReference>
<keyword evidence="3 4" id="KW-0975">Bacterial flagellum</keyword>
<dbReference type="PRINTS" id="PR00207">
    <property type="entry name" value="FLAGELLIN"/>
</dbReference>
<dbReference type="GO" id="GO:0005198">
    <property type="term" value="F:structural molecule activity"/>
    <property type="evidence" value="ECO:0007669"/>
    <property type="project" value="UniProtKB-UniRule"/>
</dbReference>
<evidence type="ECO:0000256" key="4">
    <source>
        <dbReference type="RuleBase" id="RU362073"/>
    </source>
</evidence>
<dbReference type="AlphaFoldDB" id="A0A839H7Z1"/>
<comment type="similarity">
    <text evidence="1 4">Belongs to the bacterial flagellin family.</text>
</comment>
<dbReference type="GO" id="GO:0005576">
    <property type="term" value="C:extracellular region"/>
    <property type="evidence" value="ECO:0007669"/>
    <property type="project" value="UniProtKB-SubCell"/>
</dbReference>
<dbReference type="InterPro" id="IPR001029">
    <property type="entry name" value="Flagellin_N"/>
</dbReference>
<dbReference type="EMBL" id="JABVCQ010000008">
    <property type="protein sequence ID" value="MBB1125623.1"/>
    <property type="molecule type" value="Genomic_DNA"/>
</dbReference>
<dbReference type="InterPro" id="IPR046358">
    <property type="entry name" value="Flagellin_C"/>
</dbReference>
<dbReference type="Pfam" id="PF00669">
    <property type="entry name" value="Flagellin_N"/>
    <property type="match status" value="1"/>
</dbReference>
<dbReference type="Pfam" id="PF00700">
    <property type="entry name" value="Flagellin_C"/>
    <property type="match status" value="1"/>
</dbReference>
<dbReference type="InterPro" id="IPR042187">
    <property type="entry name" value="Flagellin_C_sub2"/>
</dbReference>
<dbReference type="NCBIfam" id="NF033876">
    <property type="entry name" value="flagella_HExxH"/>
    <property type="match status" value="1"/>
</dbReference>